<evidence type="ECO:0000313" key="3">
    <source>
        <dbReference type="EMBL" id="MBH5335682.1"/>
    </source>
</evidence>
<name>A0ABS0NKG0_9ACTN</name>
<comment type="caution">
    <text evidence="3">The sequence shown here is derived from an EMBL/GenBank/DDBJ whole genome shotgun (WGS) entry which is preliminary data.</text>
</comment>
<sequence>MEPSACPVVLDPEGADLHGEADRLRARGPATRVLLPGGVPAWSVTSDRWIRRLAGDRRVSRDSRRHWPALADIPDDWPLRFWVGGSSALAAYGEDHRRLRDLLAPSFTPRRTERLRPRVEAVVGGLIDRLRRDEREVVDLRAEFAVPIPTEVIFGLFGVPDDLHDAMHRAVNATVRTAATPAEAAAALKELAECLAALVEYKSREPGEDMTSDLIAARRDGRLTDRELTGSLHLMLGAGSETAVNLLAGSVHALVTDPGQAALLRAGRVGWDDVIEETLRHQGPLMHMPLRYAVEDIDLDEHTRIRRGDAILLAFGAAGRDPEVHGPTRHDYDAARPNKQHLAFGYGVHYCLGAALARMEAAIALPALFTAFPRMTPAVPREELRPLPSFIVNGYRALPVRLRG</sequence>
<dbReference type="InterPro" id="IPR002397">
    <property type="entry name" value="Cyt_P450_B"/>
</dbReference>
<keyword evidence="2" id="KW-0503">Monooxygenase</keyword>
<dbReference type="PANTHER" id="PTHR46696:SF1">
    <property type="entry name" value="CYTOCHROME P450 YJIB-RELATED"/>
    <property type="match status" value="1"/>
</dbReference>
<dbReference type="RefSeq" id="WP_197989195.1">
    <property type="nucleotide sequence ID" value="NZ_JACYXC010000001.1"/>
</dbReference>
<dbReference type="EMBL" id="JACYXC010000001">
    <property type="protein sequence ID" value="MBH5335682.1"/>
    <property type="molecule type" value="Genomic_DNA"/>
</dbReference>
<evidence type="ECO:0000256" key="1">
    <source>
        <dbReference type="ARBA" id="ARBA00010617"/>
    </source>
</evidence>
<dbReference type="Gene3D" id="1.10.630.10">
    <property type="entry name" value="Cytochrome P450"/>
    <property type="match status" value="1"/>
</dbReference>
<keyword evidence="4" id="KW-1185">Reference proteome</keyword>
<dbReference type="PRINTS" id="PR00359">
    <property type="entry name" value="BP450"/>
</dbReference>
<evidence type="ECO:0000256" key="2">
    <source>
        <dbReference type="RuleBase" id="RU000461"/>
    </source>
</evidence>
<dbReference type="InterPro" id="IPR001128">
    <property type="entry name" value="Cyt_P450"/>
</dbReference>
<dbReference type="InterPro" id="IPR017972">
    <property type="entry name" value="Cyt_P450_CS"/>
</dbReference>
<accession>A0ABS0NKG0</accession>
<keyword evidence="2" id="KW-0408">Iron</keyword>
<evidence type="ECO:0000313" key="4">
    <source>
        <dbReference type="Proteomes" id="UP000807371"/>
    </source>
</evidence>
<reference evidence="3 4" key="1">
    <citation type="submission" date="2020-09" db="EMBL/GenBank/DDBJ databases">
        <title>Biosynthesis of the nuclear factor of activated T cells inhibitor NFAT-133 and its congeners in Streptomyces pactum.</title>
        <authorList>
            <person name="Zhou W."/>
            <person name="Posri P."/>
            <person name="Abugrain M.E."/>
            <person name="Weisberg A.J."/>
            <person name="Chang J.H."/>
            <person name="Mahmud T."/>
        </authorList>
    </citation>
    <scope>NUCLEOTIDE SEQUENCE [LARGE SCALE GENOMIC DNA]</scope>
    <source>
        <strain evidence="3 4">ATCC 27456</strain>
    </source>
</reference>
<comment type="similarity">
    <text evidence="1 2">Belongs to the cytochrome P450 family.</text>
</comment>
<keyword evidence="2" id="KW-0479">Metal-binding</keyword>
<dbReference type="Pfam" id="PF00067">
    <property type="entry name" value="p450"/>
    <property type="match status" value="1"/>
</dbReference>
<organism evidence="3 4">
    <name type="scientific">Streptomyces pactum</name>
    <dbReference type="NCBI Taxonomy" id="68249"/>
    <lineage>
        <taxon>Bacteria</taxon>
        <taxon>Bacillati</taxon>
        <taxon>Actinomycetota</taxon>
        <taxon>Actinomycetes</taxon>
        <taxon>Kitasatosporales</taxon>
        <taxon>Streptomycetaceae</taxon>
        <taxon>Streptomyces</taxon>
    </lineage>
</organism>
<keyword evidence="2" id="KW-0349">Heme</keyword>
<dbReference type="PRINTS" id="PR00385">
    <property type="entry name" value="P450"/>
</dbReference>
<dbReference type="Proteomes" id="UP000807371">
    <property type="component" value="Unassembled WGS sequence"/>
</dbReference>
<dbReference type="CDD" id="cd11029">
    <property type="entry name" value="CYP107-like"/>
    <property type="match status" value="1"/>
</dbReference>
<dbReference type="SUPFAM" id="SSF48264">
    <property type="entry name" value="Cytochrome P450"/>
    <property type="match status" value="1"/>
</dbReference>
<dbReference type="InterPro" id="IPR036396">
    <property type="entry name" value="Cyt_P450_sf"/>
</dbReference>
<dbReference type="PANTHER" id="PTHR46696">
    <property type="entry name" value="P450, PUTATIVE (EUROFUNG)-RELATED"/>
    <property type="match status" value="1"/>
</dbReference>
<proteinExistence type="inferred from homology"/>
<keyword evidence="2" id="KW-0560">Oxidoreductase</keyword>
<dbReference type="PROSITE" id="PS00086">
    <property type="entry name" value="CYTOCHROME_P450"/>
    <property type="match status" value="1"/>
</dbReference>
<gene>
    <name evidence="3" type="ORF">IHE55_13100</name>
</gene>
<protein>
    <submittedName>
        <fullName evidence="3">Cytochrome P450</fullName>
    </submittedName>
</protein>